<dbReference type="SUPFAM" id="SSF103473">
    <property type="entry name" value="MFS general substrate transporter"/>
    <property type="match status" value="1"/>
</dbReference>
<evidence type="ECO:0000256" key="4">
    <source>
        <dbReference type="ARBA" id="ARBA00023136"/>
    </source>
</evidence>
<dbReference type="Proteomes" id="UP001183246">
    <property type="component" value="Unassembled WGS sequence"/>
</dbReference>
<dbReference type="InterPro" id="IPR020846">
    <property type="entry name" value="MFS_dom"/>
</dbReference>
<organism evidence="8 9">
    <name type="scientific">Streptomyces litchfieldiae</name>
    <dbReference type="NCBI Taxonomy" id="3075543"/>
    <lineage>
        <taxon>Bacteria</taxon>
        <taxon>Bacillati</taxon>
        <taxon>Actinomycetota</taxon>
        <taxon>Actinomycetes</taxon>
        <taxon>Kitasatosporales</taxon>
        <taxon>Streptomycetaceae</taxon>
        <taxon>Streptomyces</taxon>
    </lineage>
</organism>
<feature type="transmembrane region" description="Helical" evidence="6">
    <location>
        <begin position="166"/>
        <end position="185"/>
    </location>
</feature>
<feature type="transmembrane region" description="Helical" evidence="6">
    <location>
        <begin position="440"/>
        <end position="458"/>
    </location>
</feature>
<feature type="transmembrane region" description="Helical" evidence="6">
    <location>
        <begin position="197"/>
        <end position="217"/>
    </location>
</feature>
<dbReference type="PROSITE" id="PS50850">
    <property type="entry name" value="MFS"/>
    <property type="match status" value="1"/>
</dbReference>
<dbReference type="PANTHER" id="PTHR42718">
    <property type="entry name" value="MAJOR FACILITATOR SUPERFAMILY MULTIDRUG TRANSPORTER MFSC"/>
    <property type="match status" value="1"/>
</dbReference>
<evidence type="ECO:0000256" key="5">
    <source>
        <dbReference type="ARBA" id="ARBA00023251"/>
    </source>
</evidence>
<comment type="subcellular location">
    <subcellularLocation>
        <location evidence="1">Cell membrane</location>
        <topology evidence="1">Multi-pass membrane protein</topology>
    </subcellularLocation>
</comment>
<feature type="transmembrane region" description="Helical" evidence="6">
    <location>
        <begin position="79"/>
        <end position="98"/>
    </location>
</feature>
<dbReference type="InterPro" id="IPR011701">
    <property type="entry name" value="MFS"/>
</dbReference>
<name>A0ABU2MQ49_9ACTN</name>
<evidence type="ECO:0000313" key="9">
    <source>
        <dbReference type="Proteomes" id="UP001183246"/>
    </source>
</evidence>
<keyword evidence="9" id="KW-1185">Reference proteome</keyword>
<proteinExistence type="predicted"/>
<keyword evidence="5" id="KW-0046">Antibiotic resistance</keyword>
<evidence type="ECO:0000256" key="3">
    <source>
        <dbReference type="ARBA" id="ARBA00022989"/>
    </source>
</evidence>
<evidence type="ECO:0000256" key="6">
    <source>
        <dbReference type="SAM" id="Phobius"/>
    </source>
</evidence>
<feature type="transmembrane region" description="Helical" evidence="6">
    <location>
        <begin position="229"/>
        <end position="246"/>
    </location>
</feature>
<feature type="transmembrane region" description="Helical" evidence="6">
    <location>
        <begin position="12"/>
        <end position="35"/>
    </location>
</feature>
<feature type="transmembrane region" description="Helical" evidence="6">
    <location>
        <begin position="104"/>
        <end position="124"/>
    </location>
</feature>
<keyword evidence="3 6" id="KW-1133">Transmembrane helix</keyword>
<feature type="transmembrane region" description="Helical" evidence="6">
    <location>
        <begin position="266"/>
        <end position="287"/>
    </location>
</feature>
<evidence type="ECO:0000256" key="2">
    <source>
        <dbReference type="ARBA" id="ARBA00022692"/>
    </source>
</evidence>
<feature type="transmembrane region" description="Helical" evidence="6">
    <location>
        <begin position="401"/>
        <end position="420"/>
    </location>
</feature>
<evidence type="ECO:0000256" key="1">
    <source>
        <dbReference type="ARBA" id="ARBA00004651"/>
    </source>
</evidence>
<accession>A0ABU2MQ49</accession>
<keyword evidence="4 6" id="KW-0472">Membrane</keyword>
<feature type="transmembrane region" description="Helical" evidence="6">
    <location>
        <begin position="338"/>
        <end position="363"/>
    </location>
</feature>
<evidence type="ECO:0000259" key="7">
    <source>
        <dbReference type="PROSITE" id="PS50850"/>
    </source>
</evidence>
<protein>
    <submittedName>
        <fullName evidence="8">MFS transporter</fullName>
    </submittedName>
</protein>
<feature type="domain" description="Major facilitator superfamily (MFS) profile" evidence="7">
    <location>
        <begin position="13"/>
        <end position="462"/>
    </location>
</feature>
<feature type="transmembrane region" description="Helical" evidence="6">
    <location>
        <begin position="307"/>
        <end position="326"/>
    </location>
</feature>
<feature type="transmembrane region" description="Helical" evidence="6">
    <location>
        <begin position="47"/>
        <end position="67"/>
    </location>
</feature>
<dbReference type="Gene3D" id="1.20.1720.10">
    <property type="entry name" value="Multidrug resistance protein D"/>
    <property type="match status" value="1"/>
</dbReference>
<dbReference type="EMBL" id="JAVREL010000006">
    <property type="protein sequence ID" value="MDT0343527.1"/>
    <property type="molecule type" value="Genomic_DNA"/>
</dbReference>
<dbReference type="CDD" id="cd17504">
    <property type="entry name" value="MFS_MMR_MDR_like"/>
    <property type="match status" value="1"/>
</dbReference>
<feature type="transmembrane region" description="Helical" evidence="6">
    <location>
        <begin position="369"/>
        <end position="389"/>
    </location>
</feature>
<dbReference type="RefSeq" id="WP_311704664.1">
    <property type="nucleotide sequence ID" value="NZ_JAVREL010000006.1"/>
</dbReference>
<gene>
    <name evidence="8" type="ORF">RM590_13020</name>
</gene>
<feature type="transmembrane region" description="Helical" evidence="6">
    <location>
        <begin position="136"/>
        <end position="160"/>
    </location>
</feature>
<dbReference type="InterPro" id="IPR036259">
    <property type="entry name" value="MFS_trans_sf"/>
</dbReference>
<dbReference type="Pfam" id="PF07690">
    <property type="entry name" value="MFS_1"/>
    <property type="match status" value="1"/>
</dbReference>
<reference evidence="9" key="1">
    <citation type="submission" date="2023-07" db="EMBL/GenBank/DDBJ databases">
        <title>30 novel species of actinomycetes from the DSMZ collection.</title>
        <authorList>
            <person name="Nouioui I."/>
        </authorList>
    </citation>
    <scope>NUCLEOTIDE SEQUENCE [LARGE SCALE GENOMIC DNA]</scope>
    <source>
        <strain evidence="9">DSM 44938</strain>
    </source>
</reference>
<keyword evidence="2 6" id="KW-0812">Transmembrane</keyword>
<dbReference type="Gene3D" id="1.20.1250.20">
    <property type="entry name" value="MFS general substrate transporter like domains"/>
    <property type="match status" value="1"/>
</dbReference>
<sequence>MSNTSPAPRSAAIVGVLCAAGIVTSLMQAIVVPLIPDLPRLLGTSAANASWVVTVTLLSGAVATPVLGRLGDLYGKRRMLLTSLLLLTTGSVFCALADSLAPVLAGRALQGMSMGIIPLGISIMRDVLPPRRLGSAMALMSSSLGIGGALGLPAAAAVAQNANWHMLFWGSGFLGLVVTALAWRLVPESAVRSPGRFDLVGAVALSAGLLALLLPISKGGDWGWSSGKTLSLFATSAVVLVLWGVWELRAPAPLVNLRASARRQVLVTNLASVLVGLAMFAMMLVPIQLLQLPEATGYGLGQSMVSAGLWMAPSGLVMVVISPLGARLSTARGPKISLLTGALVIASGYAMALALSGSVWGVLVFTSVIGAGIAFAYAAMPALIMAAVPPTETAAANGLNTLMRSIGTSTSSAVVGVLLANMTTQWGGATLPSENGFRAALVFGGCAAIVASLVILAIPGRTTGPTVTVPAPGAVPGAARTAVSPQ</sequence>
<evidence type="ECO:0000313" key="8">
    <source>
        <dbReference type="EMBL" id="MDT0343527.1"/>
    </source>
</evidence>
<comment type="caution">
    <text evidence="8">The sequence shown here is derived from an EMBL/GenBank/DDBJ whole genome shotgun (WGS) entry which is preliminary data.</text>
</comment>
<dbReference type="PANTHER" id="PTHR42718:SF35">
    <property type="entry name" value="BLL0718 PROTEIN"/>
    <property type="match status" value="1"/>
</dbReference>